<gene>
    <name evidence="1" type="ORF">P3TCK_07941</name>
</gene>
<organism evidence="1 2">
    <name type="scientific">Photobacterium profundum 3TCK</name>
    <dbReference type="NCBI Taxonomy" id="314280"/>
    <lineage>
        <taxon>Bacteria</taxon>
        <taxon>Pseudomonadati</taxon>
        <taxon>Pseudomonadota</taxon>
        <taxon>Gammaproteobacteria</taxon>
        <taxon>Vibrionales</taxon>
        <taxon>Vibrionaceae</taxon>
        <taxon>Photobacterium</taxon>
    </lineage>
</organism>
<dbReference type="HOGENOM" id="CLU_221399_0_0_6"/>
<evidence type="ECO:0000313" key="1">
    <source>
        <dbReference type="EMBL" id="EAS41557.1"/>
    </source>
</evidence>
<dbReference type="Proteomes" id="UP000003789">
    <property type="component" value="Unassembled WGS sequence"/>
</dbReference>
<sequence length="28" mass="2909">MPNMLFEVLLAIAAIVVAIGLYSAAVMS</sequence>
<evidence type="ECO:0000313" key="2">
    <source>
        <dbReference type="Proteomes" id="UP000003789"/>
    </source>
</evidence>
<name>Q1YYY4_9GAMM</name>
<reference evidence="1 2" key="1">
    <citation type="submission" date="2006-03" db="EMBL/GenBank/DDBJ databases">
        <authorList>
            <person name="Bartlett D.H."/>
            <person name="Valle G."/>
            <person name="Lauro F.M."/>
            <person name="Vezzi A."/>
            <person name="Simonato F."/>
            <person name="Eloe E."/>
            <person name="Vitulo N."/>
            <person name="Stratton T.K."/>
            <person name="D'angelo M."/>
            <person name="Ferriera S."/>
            <person name="Johnson J."/>
            <person name="Kravitz S."/>
            <person name="Beeson K."/>
            <person name="Sutton G."/>
            <person name="Rogers Y."/>
            <person name="Friedman R."/>
            <person name="Frazier M."/>
            <person name="Venter J.C."/>
        </authorList>
    </citation>
    <scope>NUCLEOTIDE SEQUENCE [LARGE SCALE GENOMIC DNA]</scope>
    <source>
        <strain evidence="1 2">3TCK</strain>
    </source>
</reference>
<proteinExistence type="predicted"/>
<protein>
    <submittedName>
        <fullName evidence="1">Uncharacterized protein</fullName>
    </submittedName>
</protein>
<comment type="caution">
    <text evidence="1">The sequence shown here is derived from an EMBL/GenBank/DDBJ whole genome shotgun (WGS) entry which is preliminary data.</text>
</comment>
<dbReference type="EMBL" id="AAPH01000033">
    <property type="protein sequence ID" value="EAS41557.1"/>
    <property type="molecule type" value="Genomic_DNA"/>
</dbReference>
<accession>Q1YYY4</accession>
<dbReference type="AlphaFoldDB" id="Q1YYY4"/>